<dbReference type="OrthoDB" id="5498854at2"/>
<dbReference type="EMBL" id="QYRT01000048">
    <property type="protein sequence ID" value="TIH30805.1"/>
    <property type="molecule type" value="Genomic_DNA"/>
</dbReference>
<dbReference type="SUPFAM" id="SSF53335">
    <property type="entry name" value="S-adenosyl-L-methionine-dependent methyltransferases"/>
    <property type="match status" value="1"/>
</dbReference>
<dbReference type="RefSeq" id="WP_136643466.1">
    <property type="nucleotide sequence ID" value="NZ_QYRT01000048.1"/>
</dbReference>
<reference evidence="1 2" key="1">
    <citation type="journal article" date="2019" name="Microorganisms">
        <title>Systematic Affiliation and Genome Analysis of Subtercola vilae DB165(T) with Particular Emphasis on Cold Adaptation of an Isolate from a High-Altitude Cold Volcano Lake.</title>
        <authorList>
            <person name="Villalobos A.S."/>
            <person name="Wiese J."/>
            <person name="Imhoff J.F."/>
            <person name="Dorador C."/>
            <person name="Keller A."/>
            <person name="Hentschel U."/>
        </authorList>
    </citation>
    <scope>NUCLEOTIDE SEQUENCE [LARGE SCALE GENOMIC DNA]</scope>
    <source>
        <strain evidence="1 2">DB165</strain>
    </source>
</reference>
<gene>
    <name evidence="1" type="ORF">D4765_16790</name>
</gene>
<organism evidence="1 2">
    <name type="scientific">Subtercola vilae</name>
    <dbReference type="NCBI Taxonomy" id="2056433"/>
    <lineage>
        <taxon>Bacteria</taxon>
        <taxon>Bacillati</taxon>
        <taxon>Actinomycetota</taxon>
        <taxon>Actinomycetes</taxon>
        <taxon>Micrococcales</taxon>
        <taxon>Microbacteriaceae</taxon>
        <taxon>Subtercola</taxon>
    </lineage>
</organism>
<proteinExistence type="predicted"/>
<sequence>MPIGQITRGTTNTNRLRRVDRHIATLAALRTAVDPVVVDLGFGASGVTAFELHQRLARVRPDVAVVGLEISPERVETARRQLAEVRAGATSFGADARVTFARGGFETPLAEHDAATVIRAFNVLRQYDETEVLAAWKLMTGRLQPGGTLIEGTCDEIGRVSSWVAVTADGPQTLTISLRLADLERPSIVAERLPKILIHRNVAGEPVHALLTELDRVWQHSAPLSVYGPRQRWVGAVRALAGCGWPVLGPAARWRLGELTLPWSHVAPLGFDWH</sequence>
<dbReference type="AlphaFoldDB" id="A0A4T2BHI3"/>
<accession>A0A4T2BHI3</accession>
<keyword evidence="1" id="KW-0808">Transferase</keyword>
<comment type="caution">
    <text evidence="1">The sequence shown here is derived from an EMBL/GenBank/DDBJ whole genome shotgun (WGS) entry which is preliminary data.</text>
</comment>
<dbReference type="GO" id="GO:0032259">
    <property type="term" value="P:methylation"/>
    <property type="evidence" value="ECO:0007669"/>
    <property type="project" value="UniProtKB-KW"/>
</dbReference>
<dbReference type="InterPro" id="IPR029063">
    <property type="entry name" value="SAM-dependent_MTases_sf"/>
</dbReference>
<protein>
    <submittedName>
        <fullName evidence="1">Class I SAM-dependent methyltransferase</fullName>
    </submittedName>
</protein>
<dbReference type="GO" id="GO:0008168">
    <property type="term" value="F:methyltransferase activity"/>
    <property type="evidence" value="ECO:0007669"/>
    <property type="project" value="UniProtKB-KW"/>
</dbReference>
<keyword evidence="2" id="KW-1185">Reference proteome</keyword>
<dbReference type="Gene3D" id="3.40.50.150">
    <property type="entry name" value="Vaccinia Virus protein VP39"/>
    <property type="match status" value="1"/>
</dbReference>
<evidence type="ECO:0000313" key="2">
    <source>
        <dbReference type="Proteomes" id="UP000306192"/>
    </source>
</evidence>
<evidence type="ECO:0000313" key="1">
    <source>
        <dbReference type="EMBL" id="TIH30805.1"/>
    </source>
</evidence>
<dbReference type="Proteomes" id="UP000306192">
    <property type="component" value="Unassembled WGS sequence"/>
</dbReference>
<keyword evidence="1" id="KW-0489">Methyltransferase</keyword>
<name>A0A4T2BHI3_9MICO</name>